<feature type="active site" description="Charge relay system" evidence="5">
    <location>
        <position position="342"/>
    </location>
</feature>
<dbReference type="InterPro" id="IPR050131">
    <property type="entry name" value="Peptidase_S8_subtilisin-like"/>
</dbReference>
<comment type="caution">
    <text evidence="10">The sequence shown here is derived from an EMBL/GenBank/DDBJ whole genome shotgun (WGS) entry which is preliminary data.</text>
</comment>
<dbReference type="PANTHER" id="PTHR43806:SF11">
    <property type="entry name" value="CEREVISIN-RELATED"/>
    <property type="match status" value="1"/>
</dbReference>
<feature type="signal peptide" evidence="7">
    <location>
        <begin position="1"/>
        <end position="22"/>
    </location>
</feature>
<dbReference type="Gene3D" id="3.40.50.200">
    <property type="entry name" value="Peptidase S8/S53 domain"/>
    <property type="match status" value="1"/>
</dbReference>
<evidence type="ECO:0000259" key="8">
    <source>
        <dbReference type="Pfam" id="PF00082"/>
    </source>
</evidence>
<dbReference type="InterPro" id="IPR015500">
    <property type="entry name" value="Peptidase_S8_subtilisin-rel"/>
</dbReference>
<feature type="active site" description="Charge relay system" evidence="5">
    <location>
        <position position="188"/>
    </location>
</feature>
<evidence type="ECO:0000313" key="10">
    <source>
        <dbReference type="EMBL" id="KAF9586654.1"/>
    </source>
</evidence>
<keyword evidence="3 5" id="KW-0378">Hydrolase</keyword>
<name>A0A9P6G3W1_9FUNG</name>
<dbReference type="Pfam" id="PF05922">
    <property type="entry name" value="Inhibitor_I9"/>
    <property type="match status" value="1"/>
</dbReference>
<gene>
    <name evidence="10" type="ORF">BGW38_000028</name>
</gene>
<dbReference type="PROSITE" id="PS00138">
    <property type="entry name" value="SUBTILASE_SER"/>
    <property type="match status" value="1"/>
</dbReference>
<evidence type="ECO:0000259" key="9">
    <source>
        <dbReference type="Pfam" id="PF05922"/>
    </source>
</evidence>
<dbReference type="PANTHER" id="PTHR43806">
    <property type="entry name" value="PEPTIDASE S8"/>
    <property type="match status" value="1"/>
</dbReference>
<dbReference type="SUPFAM" id="SSF54897">
    <property type="entry name" value="Protease propeptides/inhibitors"/>
    <property type="match status" value="1"/>
</dbReference>
<keyword evidence="4 5" id="KW-0720">Serine protease</keyword>
<dbReference type="InterPro" id="IPR037045">
    <property type="entry name" value="S8pro/Inhibitor_I9_sf"/>
</dbReference>
<evidence type="ECO:0000256" key="3">
    <source>
        <dbReference type="ARBA" id="ARBA00022801"/>
    </source>
</evidence>
<evidence type="ECO:0000256" key="2">
    <source>
        <dbReference type="ARBA" id="ARBA00022670"/>
    </source>
</evidence>
<dbReference type="InterPro" id="IPR023828">
    <property type="entry name" value="Peptidase_S8_Ser-AS"/>
</dbReference>
<dbReference type="InterPro" id="IPR010259">
    <property type="entry name" value="S8pro/Inhibitor_I9"/>
</dbReference>
<keyword evidence="2 5" id="KW-0645">Protease</keyword>
<protein>
    <recommendedName>
        <fullName evidence="12">Peptidase inhibitor I9</fullName>
    </recommendedName>
</protein>
<dbReference type="InterPro" id="IPR034193">
    <property type="entry name" value="PCSK9_ProteinaseK-like"/>
</dbReference>
<keyword evidence="7" id="KW-0732">Signal</keyword>
<dbReference type="AlphaFoldDB" id="A0A9P6G3W1"/>
<evidence type="ECO:0000313" key="11">
    <source>
        <dbReference type="Proteomes" id="UP000780801"/>
    </source>
</evidence>
<dbReference type="PROSITE" id="PS00136">
    <property type="entry name" value="SUBTILASE_ASP"/>
    <property type="match status" value="1"/>
</dbReference>
<evidence type="ECO:0000256" key="1">
    <source>
        <dbReference type="ARBA" id="ARBA00011073"/>
    </source>
</evidence>
<evidence type="ECO:0000256" key="5">
    <source>
        <dbReference type="PROSITE-ProRule" id="PRU01240"/>
    </source>
</evidence>
<organism evidence="10 11">
    <name type="scientific">Lunasporangiospora selenospora</name>
    <dbReference type="NCBI Taxonomy" id="979761"/>
    <lineage>
        <taxon>Eukaryota</taxon>
        <taxon>Fungi</taxon>
        <taxon>Fungi incertae sedis</taxon>
        <taxon>Mucoromycota</taxon>
        <taxon>Mortierellomycotina</taxon>
        <taxon>Mortierellomycetes</taxon>
        <taxon>Mortierellales</taxon>
        <taxon>Mortierellaceae</taxon>
        <taxon>Lunasporangiospora</taxon>
    </lineage>
</organism>
<feature type="domain" description="Inhibitor I9" evidence="9">
    <location>
        <begin position="38"/>
        <end position="110"/>
    </location>
</feature>
<dbReference type="GO" id="GO:0004252">
    <property type="term" value="F:serine-type endopeptidase activity"/>
    <property type="evidence" value="ECO:0007669"/>
    <property type="project" value="UniProtKB-UniRule"/>
</dbReference>
<feature type="chain" id="PRO_5040385838" description="Peptidase inhibitor I9" evidence="7">
    <location>
        <begin position="23"/>
        <end position="399"/>
    </location>
</feature>
<dbReference type="GO" id="GO:0006508">
    <property type="term" value="P:proteolysis"/>
    <property type="evidence" value="ECO:0007669"/>
    <property type="project" value="UniProtKB-KW"/>
</dbReference>
<dbReference type="InterPro" id="IPR022398">
    <property type="entry name" value="Peptidase_S8_His-AS"/>
</dbReference>
<dbReference type="GO" id="GO:0005615">
    <property type="term" value="C:extracellular space"/>
    <property type="evidence" value="ECO:0007669"/>
    <property type="project" value="TreeGrafter"/>
</dbReference>
<evidence type="ECO:0000256" key="6">
    <source>
        <dbReference type="RuleBase" id="RU003355"/>
    </source>
</evidence>
<proteinExistence type="inferred from homology"/>
<dbReference type="PRINTS" id="PR00723">
    <property type="entry name" value="SUBTILISIN"/>
</dbReference>
<comment type="similarity">
    <text evidence="1 5 6">Belongs to the peptidase S8 family.</text>
</comment>
<feature type="domain" description="Peptidase S8/S53" evidence="8">
    <location>
        <begin position="147"/>
        <end position="377"/>
    </location>
</feature>
<sequence length="399" mass="40996">MKCLSLLVVACLAWSSASTTDAATFINNGAGTAAVPGSFIVVLKDSKSVKSFEPKWNQMLNRHNSRNGRRPRINHKFKAMPGFTVTGSNATLTELLNMDEVEYIEQDAIASIQATQGNPPSWGLPRVSRRGALNGGAAAYNFPDSAGSGVTAYVIDTGINTGHVDFGGRATMGANFIRGSPNTDQNGHGTHVAGTIGGNTYGVAKKVRLVGVKVLDAQGQGAFSGIIAGMDWVAQRARGTRAVVNMSLGGGASRAVNDAVSRMVNAGIPVIVAAGNDPNVNACNGSPSGASAALTVGASDIRDNVASFSSYGNCVKIFGPGVQITSAWIGGSNSRNTISGTSMATPHVAGVAALYMGANPNLRSPQQVYSALTSNAVRNVIRGNTRGAANLMVNNGANN</sequence>
<feature type="active site" description="Charge relay system" evidence="5">
    <location>
        <position position="156"/>
    </location>
</feature>
<dbReference type="Proteomes" id="UP000780801">
    <property type="component" value="Unassembled WGS sequence"/>
</dbReference>
<dbReference type="InterPro" id="IPR023827">
    <property type="entry name" value="Peptidase_S8_Asp-AS"/>
</dbReference>
<accession>A0A9P6G3W1</accession>
<dbReference type="InterPro" id="IPR036852">
    <property type="entry name" value="Peptidase_S8/S53_dom_sf"/>
</dbReference>
<dbReference type="SUPFAM" id="SSF52743">
    <property type="entry name" value="Subtilisin-like"/>
    <property type="match status" value="1"/>
</dbReference>
<dbReference type="Pfam" id="PF00082">
    <property type="entry name" value="Peptidase_S8"/>
    <property type="match status" value="1"/>
</dbReference>
<dbReference type="CDD" id="cd04077">
    <property type="entry name" value="Peptidases_S8_PCSK9_ProteinaseK_like"/>
    <property type="match status" value="1"/>
</dbReference>
<evidence type="ECO:0000256" key="7">
    <source>
        <dbReference type="SAM" id="SignalP"/>
    </source>
</evidence>
<evidence type="ECO:0000256" key="4">
    <source>
        <dbReference type="ARBA" id="ARBA00022825"/>
    </source>
</evidence>
<dbReference type="InterPro" id="IPR000209">
    <property type="entry name" value="Peptidase_S8/S53_dom"/>
</dbReference>
<keyword evidence="11" id="KW-1185">Reference proteome</keyword>
<dbReference type="OrthoDB" id="206201at2759"/>
<dbReference type="FunFam" id="3.40.50.200:FF:000007">
    <property type="entry name" value="Subtilisin-like serine protease"/>
    <property type="match status" value="1"/>
</dbReference>
<dbReference type="PROSITE" id="PS51892">
    <property type="entry name" value="SUBTILASE"/>
    <property type="match status" value="1"/>
</dbReference>
<evidence type="ECO:0008006" key="12">
    <source>
        <dbReference type="Google" id="ProtNLM"/>
    </source>
</evidence>
<reference evidence="10" key="1">
    <citation type="journal article" date="2020" name="Fungal Divers.">
        <title>Resolving the Mortierellaceae phylogeny through synthesis of multi-gene phylogenetics and phylogenomics.</title>
        <authorList>
            <person name="Vandepol N."/>
            <person name="Liber J."/>
            <person name="Desiro A."/>
            <person name="Na H."/>
            <person name="Kennedy M."/>
            <person name="Barry K."/>
            <person name="Grigoriev I.V."/>
            <person name="Miller A.N."/>
            <person name="O'Donnell K."/>
            <person name="Stajich J.E."/>
            <person name="Bonito G."/>
        </authorList>
    </citation>
    <scope>NUCLEOTIDE SEQUENCE</scope>
    <source>
        <strain evidence="10">KOD1015</strain>
    </source>
</reference>
<dbReference type="EMBL" id="JAABOA010000010">
    <property type="protein sequence ID" value="KAF9586654.1"/>
    <property type="molecule type" value="Genomic_DNA"/>
</dbReference>
<dbReference type="PROSITE" id="PS00137">
    <property type="entry name" value="SUBTILASE_HIS"/>
    <property type="match status" value="1"/>
</dbReference>
<dbReference type="Gene3D" id="3.30.70.80">
    <property type="entry name" value="Peptidase S8 propeptide/proteinase inhibitor I9"/>
    <property type="match status" value="1"/>
</dbReference>